<sequence>MRVPPLFNGKVWIGSAYQRPLPNYMTKDGELIQYALLCNKRPTLANYILRLIGL</sequence>
<name>A0A6J5KKF0_9CAUD</name>
<gene>
    <name evidence="1" type="ORF">UFOVP14_48</name>
</gene>
<protein>
    <submittedName>
        <fullName evidence="1">Uncharacterized protein</fullName>
    </submittedName>
</protein>
<evidence type="ECO:0000313" key="1">
    <source>
        <dbReference type="EMBL" id="CAB4121616.1"/>
    </source>
</evidence>
<dbReference type="EMBL" id="LR796151">
    <property type="protein sequence ID" value="CAB4121616.1"/>
    <property type="molecule type" value="Genomic_DNA"/>
</dbReference>
<organism evidence="1">
    <name type="scientific">uncultured Caudovirales phage</name>
    <dbReference type="NCBI Taxonomy" id="2100421"/>
    <lineage>
        <taxon>Viruses</taxon>
        <taxon>Duplodnaviria</taxon>
        <taxon>Heunggongvirae</taxon>
        <taxon>Uroviricota</taxon>
        <taxon>Caudoviricetes</taxon>
        <taxon>Peduoviridae</taxon>
        <taxon>Maltschvirus</taxon>
        <taxon>Maltschvirus maltsch</taxon>
    </lineage>
</organism>
<reference evidence="1" key="1">
    <citation type="submission" date="2020-04" db="EMBL/GenBank/DDBJ databases">
        <authorList>
            <person name="Chiriac C."/>
            <person name="Salcher M."/>
            <person name="Ghai R."/>
            <person name="Kavagutti S V."/>
        </authorList>
    </citation>
    <scope>NUCLEOTIDE SEQUENCE</scope>
</reference>
<accession>A0A6J5KKF0</accession>
<proteinExistence type="predicted"/>